<dbReference type="InterPro" id="IPR044666">
    <property type="entry name" value="Cyclophilin_A-like"/>
</dbReference>
<keyword evidence="8" id="KW-1185">Reference proteome</keyword>
<feature type="domain" description="U-box" evidence="6">
    <location>
        <begin position="12"/>
        <end position="76"/>
    </location>
</feature>
<dbReference type="Gene3D" id="3.30.40.10">
    <property type="entry name" value="Zinc/RING finger domain, C3HC4 (zinc finger)"/>
    <property type="match status" value="1"/>
</dbReference>
<comment type="similarity">
    <text evidence="2">Belongs to the cyclophilin-type PPIase family. PPIL2 subfamily.</text>
</comment>
<gene>
    <name evidence="7" type="ORF">MAR_009979</name>
</gene>
<evidence type="ECO:0000259" key="6">
    <source>
        <dbReference type="PROSITE" id="PS51698"/>
    </source>
</evidence>
<evidence type="ECO:0000313" key="8">
    <source>
        <dbReference type="Proteomes" id="UP001164746"/>
    </source>
</evidence>
<dbReference type="InterPro" id="IPR026951">
    <property type="entry name" value="PPIL2_U-box_dom"/>
</dbReference>
<feature type="compositionally biased region" description="Low complexity" evidence="4">
    <location>
        <begin position="348"/>
        <end position="357"/>
    </location>
</feature>
<accession>A0ABY7E4G6</accession>
<dbReference type="InterPro" id="IPR003613">
    <property type="entry name" value="Ubox_domain"/>
</dbReference>
<evidence type="ECO:0000256" key="4">
    <source>
        <dbReference type="SAM" id="MobiDB-lite"/>
    </source>
</evidence>
<name>A0ABY7E4G6_MYAAR</name>
<feature type="domain" description="PPIase cyclophilin-type" evidence="5">
    <location>
        <begin position="106"/>
        <end position="264"/>
    </location>
</feature>
<dbReference type="PANTHER" id="PTHR45625">
    <property type="entry name" value="PEPTIDYL-PROLYL CIS-TRANS ISOMERASE-RELATED"/>
    <property type="match status" value="1"/>
</dbReference>
<dbReference type="InterPro" id="IPR029000">
    <property type="entry name" value="Cyclophilin-like_dom_sf"/>
</dbReference>
<evidence type="ECO:0000313" key="7">
    <source>
        <dbReference type="EMBL" id="WAR03421.1"/>
    </source>
</evidence>
<organism evidence="7 8">
    <name type="scientific">Mya arenaria</name>
    <name type="common">Soft-shell clam</name>
    <dbReference type="NCBI Taxonomy" id="6604"/>
    <lineage>
        <taxon>Eukaryota</taxon>
        <taxon>Metazoa</taxon>
        <taxon>Spiralia</taxon>
        <taxon>Lophotrochozoa</taxon>
        <taxon>Mollusca</taxon>
        <taxon>Bivalvia</taxon>
        <taxon>Autobranchia</taxon>
        <taxon>Heteroconchia</taxon>
        <taxon>Euheterodonta</taxon>
        <taxon>Imparidentia</taxon>
        <taxon>Neoheterodontei</taxon>
        <taxon>Myida</taxon>
        <taxon>Myoidea</taxon>
        <taxon>Myidae</taxon>
        <taxon>Mya</taxon>
    </lineage>
</organism>
<keyword evidence="3" id="KW-0539">Nucleus</keyword>
<evidence type="ECO:0000256" key="2">
    <source>
        <dbReference type="ARBA" id="ARBA00007930"/>
    </source>
</evidence>
<evidence type="ECO:0000256" key="3">
    <source>
        <dbReference type="ARBA" id="ARBA00023242"/>
    </source>
</evidence>
<evidence type="ECO:0000259" key="5">
    <source>
        <dbReference type="PROSITE" id="PS50072"/>
    </source>
</evidence>
<dbReference type="SUPFAM" id="SSF57850">
    <property type="entry name" value="RING/U-box"/>
    <property type="match status" value="1"/>
</dbReference>
<dbReference type="InterPro" id="IPR002130">
    <property type="entry name" value="Cyclophilin-type_PPIase_dom"/>
</dbReference>
<protein>
    <submittedName>
        <fullName evidence="7">PPIL2-like protein</fullName>
    </submittedName>
</protein>
<dbReference type="CDD" id="cd16663">
    <property type="entry name" value="RING-Ubox_PPIL2"/>
    <property type="match status" value="1"/>
</dbReference>
<dbReference type="Pfam" id="PF00160">
    <property type="entry name" value="Pro_isomerase"/>
    <property type="match status" value="1"/>
</dbReference>
<dbReference type="PANTHER" id="PTHR45625:SF1">
    <property type="entry name" value="RING-TYPE E3 UBIQUITIN-PROTEIN LIGASE PPIL2"/>
    <property type="match status" value="1"/>
</dbReference>
<dbReference type="Proteomes" id="UP001164746">
    <property type="component" value="Chromosome 4"/>
</dbReference>
<dbReference type="PROSITE" id="PS50072">
    <property type="entry name" value="CSA_PPIASE_2"/>
    <property type="match status" value="1"/>
</dbReference>
<proteinExistence type="inferred from homology"/>
<dbReference type="PRINTS" id="PR00153">
    <property type="entry name" value="CSAPPISMRASE"/>
</dbReference>
<dbReference type="SMART" id="SM00504">
    <property type="entry name" value="Ubox"/>
    <property type="match status" value="1"/>
</dbReference>
<evidence type="ECO:0000256" key="1">
    <source>
        <dbReference type="ARBA" id="ARBA00004123"/>
    </source>
</evidence>
<dbReference type="InterPro" id="IPR013083">
    <property type="entry name" value="Znf_RING/FYVE/PHD"/>
</dbReference>
<dbReference type="Gene3D" id="2.40.100.10">
    <property type="entry name" value="Cyclophilin-like"/>
    <property type="match status" value="1"/>
</dbReference>
<dbReference type="EMBL" id="CP111015">
    <property type="protein sequence ID" value="WAR03421.1"/>
    <property type="molecule type" value="Genomic_DNA"/>
</dbReference>
<reference evidence="7" key="1">
    <citation type="submission" date="2022-11" db="EMBL/GenBank/DDBJ databases">
        <title>Centuries of genome instability and evolution in soft-shell clam transmissible cancer (bioRxiv).</title>
        <authorList>
            <person name="Hart S.F.M."/>
            <person name="Yonemitsu M.A."/>
            <person name="Giersch R.M."/>
            <person name="Beal B.F."/>
            <person name="Arriagada G."/>
            <person name="Davis B.W."/>
            <person name="Ostrander E.A."/>
            <person name="Goff S.P."/>
            <person name="Metzger M.J."/>
        </authorList>
    </citation>
    <scope>NUCLEOTIDE SEQUENCE</scope>
    <source>
        <strain evidence="7">MELC-2E11</strain>
        <tissue evidence="7">Siphon/mantle</tissue>
    </source>
</reference>
<dbReference type="PROSITE" id="PS51698">
    <property type="entry name" value="U_BOX"/>
    <property type="match status" value="1"/>
</dbReference>
<feature type="region of interest" description="Disordered" evidence="4">
    <location>
        <begin position="279"/>
        <end position="308"/>
    </location>
</feature>
<feature type="region of interest" description="Disordered" evidence="4">
    <location>
        <begin position="322"/>
        <end position="357"/>
    </location>
</feature>
<sequence length="357" mass="39837">MGKKQHQKDKLLSMQPFENPLCTKDGVIYDLMSIVPFLKKYGINPVTGDKLSAKELVRLNFHKNADDEDVSSKDPKNRLKTINAETRDVLATLEKEYKAPAHYSTGAVSASFTSTAMEPTTQHEAAIIDEDIIRYERLKKKGYVRLLTNRGPLNLELHCDMIQGGDPEGTGKGGESAWGGTFKDEFKPNLTHSGRGVLSMANSGPDTNKSQFFITFRSARHLDGKHTVFGRVVGGLETLDAMEKIEADKKDRPQKEIRIEATAVFVNPYEEVDEELANEREDELSRQAAAEAEKRKPKSRKEEPKIEHKVFSAGVGKYINPSTLKRKMAETEATVSSSEGTKKKVKTKTSLSDFSAW</sequence>
<dbReference type="SUPFAM" id="SSF50891">
    <property type="entry name" value="Cyclophilin-like"/>
    <property type="match status" value="1"/>
</dbReference>
<comment type="subcellular location">
    <subcellularLocation>
        <location evidence="1">Nucleus</location>
    </subcellularLocation>
</comment>